<dbReference type="HOGENOM" id="CLU_3392241_0_0_1"/>
<accession>V9D771</accession>
<reference evidence="2 3" key="1">
    <citation type="submission" date="2013-03" db="EMBL/GenBank/DDBJ databases">
        <title>The Genome Sequence of Cladophialophora carrionii CBS 160.54.</title>
        <authorList>
            <consortium name="The Broad Institute Genomics Platform"/>
            <person name="Cuomo C."/>
            <person name="de Hoog S."/>
            <person name="Gorbushina A."/>
            <person name="Walker B."/>
            <person name="Young S.K."/>
            <person name="Zeng Q."/>
            <person name="Gargeya S."/>
            <person name="Fitzgerald M."/>
            <person name="Haas B."/>
            <person name="Abouelleil A."/>
            <person name="Allen A.W."/>
            <person name="Alvarado L."/>
            <person name="Arachchi H.M."/>
            <person name="Berlin A.M."/>
            <person name="Chapman S.B."/>
            <person name="Gainer-Dewar J."/>
            <person name="Goldberg J."/>
            <person name="Griggs A."/>
            <person name="Gujja S."/>
            <person name="Hansen M."/>
            <person name="Howarth C."/>
            <person name="Imamovic A."/>
            <person name="Ireland A."/>
            <person name="Larimer J."/>
            <person name="McCowan C."/>
            <person name="Murphy C."/>
            <person name="Pearson M."/>
            <person name="Poon T.W."/>
            <person name="Priest M."/>
            <person name="Roberts A."/>
            <person name="Saif S."/>
            <person name="Shea T."/>
            <person name="Sisk P."/>
            <person name="Sykes S."/>
            <person name="Wortman J."/>
            <person name="Nusbaum C."/>
            <person name="Birren B."/>
        </authorList>
    </citation>
    <scope>NUCLEOTIDE SEQUENCE [LARGE SCALE GENOMIC DNA]</scope>
    <source>
        <strain evidence="2 3">CBS 160.54</strain>
    </source>
</reference>
<dbReference type="RefSeq" id="XP_008728755.1">
    <property type="nucleotide sequence ID" value="XM_008730533.1"/>
</dbReference>
<feature type="region of interest" description="Disordered" evidence="1">
    <location>
        <begin position="1"/>
        <end position="32"/>
    </location>
</feature>
<dbReference type="AlphaFoldDB" id="V9D771"/>
<dbReference type="GeneID" id="19984704"/>
<sequence length="32" mass="3706">MMRRKTRDVRSIGSAPKRKPHSRENFCIACSS</sequence>
<evidence type="ECO:0000313" key="3">
    <source>
        <dbReference type="Proteomes" id="UP000030678"/>
    </source>
</evidence>
<organism evidence="2 3">
    <name type="scientific">Cladophialophora carrionii CBS 160.54</name>
    <dbReference type="NCBI Taxonomy" id="1279043"/>
    <lineage>
        <taxon>Eukaryota</taxon>
        <taxon>Fungi</taxon>
        <taxon>Dikarya</taxon>
        <taxon>Ascomycota</taxon>
        <taxon>Pezizomycotina</taxon>
        <taxon>Eurotiomycetes</taxon>
        <taxon>Chaetothyriomycetidae</taxon>
        <taxon>Chaetothyriales</taxon>
        <taxon>Herpotrichiellaceae</taxon>
        <taxon>Cladophialophora</taxon>
    </lineage>
</organism>
<dbReference type="Proteomes" id="UP000030678">
    <property type="component" value="Unassembled WGS sequence"/>
</dbReference>
<gene>
    <name evidence="2" type="ORF">G647_06211</name>
</gene>
<name>V9D771_9EURO</name>
<dbReference type="EMBL" id="KB822706">
    <property type="protein sequence ID" value="ETI22138.1"/>
    <property type="molecule type" value="Genomic_DNA"/>
</dbReference>
<proteinExistence type="predicted"/>
<protein>
    <submittedName>
        <fullName evidence="2">Uncharacterized protein</fullName>
    </submittedName>
</protein>
<evidence type="ECO:0000313" key="2">
    <source>
        <dbReference type="EMBL" id="ETI22138.1"/>
    </source>
</evidence>
<evidence type="ECO:0000256" key="1">
    <source>
        <dbReference type="SAM" id="MobiDB-lite"/>
    </source>
</evidence>
<dbReference type="VEuPathDB" id="FungiDB:G647_06211"/>